<gene>
    <name evidence="3" type="ORF">MC45_12970</name>
</gene>
<proteinExistence type="predicted"/>
<dbReference type="eggNOG" id="COG4731">
    <property type="taxonomic scope" value="Bacteria"/>
</dbReference>
<accession>A0A097EKY3</accession>
<dbReference type="HOGENOM" id="CLU_108869_1_0_5"/>
<feature type="domain" description="DUF2147" evidence="2">
    <location>
        <begin position="42"/>
        <end position="147"/>
    </location>
</feature>
<feature type="signal peptide" evidence="1">
    <location>
        <begin position="1"/>
        <end position="28"/>
    </location>
</feature>
<dbReference type="Pfam" id="PF09917">
    <property type="entry name" value="DUF2147"/>
    <property type="match status" value="1"/>
</dbReference>
<dbReference type="PANTHER" id="PTHR36919:SF2">
    <property type="entry name" value="BLL6627 PROTEIN"/>
    <property type="match status" value="1"/>
</dbReference>
<dbReference type="Gene3D" id="2.40.128.520">
    <property type="match status" value="1"/>
</dbReference>
<dbReference type="AlphaFoldDB" id="A0A097EKY3"/>
<evidence type="ECO:0000259" key="2">
    <source>
        <dbReference type="Pfam" id="PF09917"/>
    </source>
</evidence>
<evidence type="ECO:0000256" key="1">
    <source>
        <dbReference type="SAM" id="SignalP"/>
    </source>
</evidence>
<dbReference type="KEGG" id="stax:MC45_12970"/>
<feature type="chain" id="PRO_5001934260" description="DUF2147 domain-containing protein" evidence="1">
    <location>
        <begin position="29"/>
        <end position="149"/>
    </location>
</feature>
<dbReference type="Proteomes" id="UP000033200">
    <property type="component" value="Chromosome"/>
</dbReference>
<dbReference type="PANTHER" id="PTHR36919">
    <property type="entry name" value="BLR1215 PROTEIN"/>
    <property type="match status" value="1"/>
</dbReference>
<keyword evidence="4" id="KW-1185">Reference proteome</keyword>
<dbReference type="STRING" id="1549858.MC45_12970"/>
<reference evidence="3 4" key="1">
    <citation type="submission" date="2014-09" db="EMBL/GenBank/DDBJ databases">
        <title>Using Illumina technology Improving SMRT sequencing Genome Assembly by RASTools.</title>
        <authorList>
            <person name="Zhou Y."/>
            <person name="Ma T."/>
            <person name="Liu T."/>
        </authorList>
    </citation>
    <scope>NUCLEOTIDE SEQUENCE [LARGE SCALE GENOMIC DNA]</scope>
    <source>
        <strain evidence="3 4">ATCC 55669</strain>
    </source>
</reference>
<name>A0A097EKY3_9SPHN</name>
<evidence type="ECO:0000313" key="3">
    <source>
        <dbReference type="EMBL" id="AIT08231.1"/>
    </source>
</evidence>
<dbReference type="EMBL" id="CP009571">
    <property type="protein sequence ID" value="AIT08231.1"/>
    <property type="molecule type" value="Genomic_DNA"/>
</dbReference>
<dbReference type="InterPro" id="IPR019223">
    <property type="entry name" value="DUF2147"/>
</dbReference>
<sequence length="149" mass="15535">MVGDTIMTMARITTVVAGMLAVAAGASAAQANLRPGAPAVIGRWANPRGTLAVQTGRCADGALCGQIVWASPQARAEARGAGLPDLVGTQLLRGYRRNKSGAWEGKVFVPDMGRTFSSRIHQSSPATLTITGCVVGTFLCKSQTWHRVA</sequence>
<keyword evidence="1" id="KW-0732">Signal</keyword>
<protein>
    <recommendedName>
        <fullName evidence="2">DUF2147 domain-containing protein</fullName>
    </recommendedName>
</protein>
<organism evidence="3 4">
    <name type="scientific">Sphingomonas taxi</name>
    <dbReference type="NCBI Taxonomy" id="1549858"/>
    <lineage>
        <taxon>Bacteria</taxon>
        <taxon>Pseudomonadati</taxon>
        <taxon>Pseudomonadota</taxon>
        <taxon>Alphaproteobacteria</taxon>
        <taxon>Sphingomonadales</taxon>
        <taxon>Sphingomonadaceae</taxon>
        <taxon>Sphingomonas</taxon>
    </lineage>
</organism>
<evidence type="ECO:0000313" key="4">
    <source>
        <dbReference type="Proteomes" id="UP000033200"/>
    </source>
</evidence>